<dbReference type="InterPro" id="IPR013428">
    <property type="entry name" value="Membrane-bound_put_N"/>
</dbReference>
<dbReference type="OrthoDB" id="9808161at2"/>
<keyword evidence="1 4" id="KW-0349">Heme</keyword>
<evidence type="ECO:0000256" key="4">
    <source>
        <dbReference type="PROSITE-ProRule" id="PRU00433"/>
    </source>
</evidence>
<dbReference type="InterPro" id="IPR011042">
    <property type="entry name" value="6-blade_b-propeller_TolB-like"/>
</dbReference>
<evidence type="ECO:0000313" key="8">
    <source>
        <dbReference type="Proteomes" id="UP000198510"/>
    </source>
</evidence>
<dbReference type="PROSITE" id="PS51007">
    <property type="entry name" value="CYTC"/>
    <property type="match status" value="1"/>
</dbReference>
<dbReference type="GO" id="GO:0020037">
    <property type="term" value="F:heme binding"/>
    <property type="evidence" value="ECO:0007669"/>
    <property type="project" value="InterPro"/>
</dbReference>
<evidence type="ECO:0000256" key="5">
    <source>
        <dbReference type="SAM" id="SignalP"/>
    </source>
</evidence>
<dbReference type="Proteomes" id="UP000198510">
    <property type="component" value="Unassembled WGS sequence"/>
</dbReference>
<accession>A0A1G9APZ7</accession>
<dbReference type="Pfam" id="PF13646">
    <property type="entry name" value="HEAT_2"/>
    <property type="match status" value="1"/>
</dbReference>
<dbReference type="GO" id="GO:0046872">
    <property type="term" value="F:metal ion binding"/>
    <property type="evidence" value="ECO:0007669"/>
    <property type="project" value="UniProtKB-KW"/>
</dbReference>
<protein>
    <submittedName>
        <fullName evidence="7">Putative membrane-bound dehydrogenase domain-containing protein</fullName>
    </submittedName>
</protein>
<evidence type="ECO:0000256" key="2">
    <source>
        <dbReference type="ARBA" id="ARBA00022723"/>
    </source>
</evidence>
<keyword evidence="8" id="KW-1185">Reference proteome</keyword>
<dbReference type="Gene3D" id="2.120.10.30">
    <property type="entry name" value="TolB, C-terminal domain"/>
    <property type="match status" value="1"/>
</dbReference>
<proteinExistence type="predicted"/>
<dbReference type="PANTHER" id="PTHR33546">
    <property type="entry name" value="LARGE, MULTIFUNCTIONAL SECRETED PROTEIN-RELATED"/>
    <property type="match status" value="1"/>
</dbReference>
<dbReference type="STRING" id="1075417.SAMN05421823_102375"/>
<dbReference type="RefSeq" id="WP_089679976.1">
    <property type="nucleotide sequence ID" value="NZ_FNFO01000002.1"/>
</dbReference>
<dbReference type="SUPFAM" id="SSF46626">
    <property type="entry name" value="Cytochrome c"/>
    <property type="match status" value="1"/>
</dbReference>
<dbReference type="AlphaFoldDB" id="A0A1G9APZ7"/>
<evidence type="ECO:0000256" key="3">
    <source>
        <dbReference type="ARBA" id="ARBA00023004"/>
    </source>
</evidence>
<dbReference type="Gene3D" id="1.10.760.10">
    <property type="entry name" value="Cytochrome c-like domain"/>
    <property type="match status" value="1"/>
</dbReference>
<dbReference type="NCBIfam" id="TIGR02604">
    <property type="entry name" value="Piru_Ver_Nterm"/>
    <property type="match status" value="1"/>
</dbReference>
<dbReference type="InterPro" id="IPR055557">
    <property type="entry name" value="DUF7133"/>
</dbReference>
<dbReference type="Pfam" id="PF23500">
    <property type="entry name" value="DUF7133"/>
    <property type="match status" value="1"/>
</dbReference>
<dbReference type="SUPFAM" id="SSF48431">
    <property type="entry name" value="Lipovitellin-phosvitin complex, superhelical domain"/>
    <property type="match status" value="1"/>
</dbReference>
<dbReference type="SUPFAM" id="SSF48371">
    <property type="entry name" value="ARM repeat"/>
    <property type="match status" value="1"/>
</dbReference>
<dbReference type="InterPro" id="IPR009056">
    <property type="entry name" value="Cyt_c-like_dom"/>
</dbReference>
<name>A0A1G9APZ7_9BACT</name>
<keyword evidence="5" id="KW-0732">Signal</keyword>
<dbReference type="Gene3D" id="1.25.10.10">
    <property type="entry name" value="Leucine-rich Repeat Variant"/>
    <property type="match status" value="1"/>
</dbReference>
<feature type="chain" id="PRO_5011501166" evidence="5">
    <location>
        <begin position="20"/>
        <end position="1028"/>
    </location>
</feature>
<keyword evidence="3 4" id="KW-0408">Iron</keyword>
<dbReference type="InterPro" id="IPR011041">
    <property type="entry name" value="Quinoprot_gluc/sorb_DH_b-prop"/>
</dbReference>
<evidence type="ECO:0000313" key="7">
    <source>
        <dbReference type="EMBL" id="SDK29388.1"/>
    </source>
</evidence>
<dbReference type="InterPro" id="IPR036909">
    <property type="entry name" value="Cyt_c-like_dom_sf"/>
</dbReference>
<evidence type="ECO:0000259" key="6">
    <source>
        <dbReference type="PROSITE" id="PS51007"/>
    </source>
</evidence>
<evidence type="ECO:0000256" key="1">
    <source>
        <dbReference type="ARBA" id="ARBA00022617"/>
    </source>
</evidence>
<dbReference type="InterPro" id="IPR011989">
    <property type="entry name" value="ARM-like"/>
</dbReference>
<dbReference type="Pfam" id="PF00034">
    <property type="entry name" value="Cytochrom_C"/>
    <property type="match status" value="1"/>
</dbReference>
<keyword evidence="2 4" id="KW-0479">Metal-binding</keyword>
<feature type="domain" description="Cytochrome c" evidence="6">
    <location>
        <begin position="891"/>
        <end position="1025"/>
    </location>
</feature>
<organism evidence="7 8">
    <name type="scientific">Catalinimonas alkaloidigena</name>
    <dbReference type="NCBI Taxonomy" id="1075417"/>
    <lineage>
        <taxon>Bacteria</taxon>
        <taxon>Pseudomonadati</taxon>
        <taxon>Bacteroidota</taxon>
        <taxon>Cytophagia</taxon>
        <taxon>Cytophagales</taxon>
        <taxon>Catalimonadaceae</taxon>
        <taxon>Catalinimonas</taxon>
    </lineage>
</organism>
<dbReference type="EMBL" id="FNFO01000002">
    <property type="protein sequence ID" value="SDK29388.1"/>
    <property type="molecule type" value="Genomic_DNA"/>
</dbReference>
<dbReference type="InterPro" id="IPR013427">
    <property type="entry name" value="Haem-bd_dom_put"/>
</dbReference>
<gene>
    <name evidence="7" type="ORF">SAMN05421823_102375</name>
</gene>
<dbReference type="InterPro" id="IPR016024">
    <property type="entry name" value="ARM-type_fold"/>
</dbReference>
<dbReference type="SUPFAM" id="SSF50952">
    <property type="entry name" value="Soluble quinoprotein glucose dehydrogenase"/>
    <property type="match status" value="1"/>
</dbReference>
<feature type="signal peptide" evidence="5">
    <location>
        <begin position="1"/>
        <end position="19"/>
    </location>
</feature>
<dbReference type="GO" id="GO:0009055">
    <property type="term" value="F:electron transfer activity"/>
    <property type="evidence" value="ECO:0007669"/>
    <property type="project" value="InterPro"/>
</dbReference>
<dbReference type="NCBIfam" id="TIGR02603">
    <property type="entry name" value="CxxCH_TIGR02603"/>
    <property type="match status" value="1"/>
</dbReference>
<reference evidence="7 8" key="1">
    <citation type="submission" date="2016-10" db="EMBL/GenBank/DDBJ databases">
        <authorList>
            <person name="de Groot N.N."/>
        </authorList>
    </citation>
    <scope>NUCLEOTIDE SEQUENCE [LARGE SCALE GENOMIC DNA]</scope>
    <source>
        <strain evidence="7 8">DSM 25186</strain>
    </source>
</reference>
<dbReference type="InterPro" id="IPR011030">
    <property type="entry name" value="Lipovitellin_superhlx_dom"/>
</dbReference>
<dbReference type="PANTHER" id="PTHR33546:SF1">
    <property type="entry name" value="LARGE, MULTIFUNCTIONAL SECRETED PROTEIN"/>
    <property type="match status" value="1"/>
</dbReference>
<sequence length="1028" mass="112690">MNSPLSGGLSFLCAASVLASCAQHTSSTTAQTSEPNRDSLYAQLSDAEKRDPQWALLGLETAEDLNISLFASEPMLVNPTNIDIDAEGRVWVCEAYNYRMQLNPNNPTRDEGDRIVILEDRNGDGKADTSQVFYQGPEINAALGIAVLGNEVIVSCSPNVFKFTDTDGDRKADKKEVLFTGLGGEQHDHAIHAFTFGPDGKLYFNFGNEGGQLRRGDGSVVKDIWGRVVDNTGAPFRQGMVFRCNPDGSDVEVLGHNFRNNYEVAVDAFGTLWQSDNDDDGNQGVRINYVMEHGNFGYTDELTGAGWRTRRTNMEAEIPKRHWHLNDPGVVPNLLQTGAGSPTGMVIYEGSLLPERFQYGMIHADAGPNVVRAYPTEPDGAGYQARIENLVQGARDQWFRPSDVCVAPDGSLFIADWYDPGVGGHQMGDLAEGRIYRITPKQGGDTAAYHITPPDLSTPAGAAEALKSPNLATRTLAWKKLYAWGADAEPALQTLWQDANPRFRARALWLLSKLPQKGETYLQQALSDENPDLRITGLRAARQVHASPLPYVKQLVNDPSPQVRREAALALYHQKAPEAAQLWADLAAQHDGKDRWYLEALGIAADGQWDRFFTAWKNQVGNEWNTPAGRDLVWRARTEAAVPLIVALATDPATSSDESPRYFRALDFQQGPATRKALLASLQNPASDAVTLLTLQHLDPQAATLPQVRSSLQKMLEKTQGTYDYLTLVERYRLKDQYEGLLQTALSYPDSSLGADAVRILVATGGIAQLRTSLASMDEATQLAAVKVMGKRNEAPVKDILRRVMLDTTYALSVRQEAVRGFGSGWDGEEQLVALVRERQLPEELKPTAAGVLVSAYRQSIRNVATEYLNVASEGSDDDLPPVVELAKLEGNATNGKQVFQRICQACHQVDGQGIDFGPKLSEIGSKLSREAQFVSILHPDAGISFGYEGFVVKLKNGSTVTGMITSQTENEIAMKLPGGTVNTYPLNEVVSKTPLDHSLMPTGLQRGMTQEELVDLVEYLMSLKRNS</sequence>